<proteinExistence type="inferred from homology"/>
<evidence type="ECO:0000256" key="10">
    <source>
        <dbReference type="ARBA" id="ARBA00023114"/>
    </source>
</evidence>
<gene>
    <name evidence="18" type="ORF">GFH32_17170</name>
</gene>
<evidence type="ECO:0000256" key="2">
    <source>
        <dbReference type="ARBA" id="ARBA00009450"/>
    </source>
</evidence>
<dbReference type="EMBL" id="CP045652">
    <property type="protein sequence ID" value="QGA27953.1"/>
    <property type="molecule type" value="Genomic_DNA"/>
</dbReference>
<dbReference type="GO" id="GO:0015159">
    <property type="term" value="F:polysaccharide transmembrane transporter activity"/>
    <property type="evidence" value="ECO:0007669"/>
    <property type="project" value="InterPro"/>
</dbReference>
<feature type="transmembrane region" description="Helical" evidence="15">
    <location>
        <begin position="240"/>
        <end position="258"/>
    </location>
</feature>
<evidence type="ECO:0000256" key="11">
    <source>
        <dbReference type="ARBA" id="ARBA00023136"/>
    </source>
</evidence>
<organism evidence="18 19">
    <name type="scientific">Sphingobacterium zhuxiongii</name>
    <dbReference type="NCBI Taxonomy" id="2662364"/>
    <lineage>
        <taxon>Bacteria</taxon>
        <taxon>Pseudomonadati</taxon>
        <taxon>Bacteroidota</taxon>
        <taxon>Sphingobacteriia</taxon>
        <taxon>Sphingobacteriales</taxon>
        <taxon>Sphingobacteriaceae</taxon>
        <taxon>Sphingobacterium</taxon>
    </lineage>
</organism>
<feature type="domain" description="SLBB" evidence="17">
    <location>
        <begin position="145"/>
        <end position="224"/>
    </location>
</feature>
<keyword evidence="12" id="KW-0564">Palmitate</keyword>
<evidence type="ECO:0000256" key="3">
    <source>
        <dbReference type="ARBA" id="ARBA00022448"/>
    </source>
</evidence>
<keyword evidence="7" id="KW-0732">Signal</keyword>
<dbReference type="GO" id="GO:0006811">
    <property type="term" value="P:monoatomic ion transport"/>
    <property type="evidence" value="ECO:0007669"/>
    <property type="project" value="UniProtKB-KW"/>
</dbReference>
<accession>A0A5Q0QEH5</accession>
<keyword evidence="14" id="KW-0449">Lipoprotein</keyword>
<evidence type="ECO:0000256" key="12">
    <source>
        <dbReference type="ARBA" id="ARBA00023139"/>
    </source>
</evidence>
<evidence type="ECO:0000256" key="5">
    <source>
        <dbReference type="ARBA" id="ARBA00022597"/>
    </source>
</evidence>
<evidence type="ECO:0000259" key="16">
    <source>
        <dbReference type="Pfam" id="PF02563"/>
    </source>
</evidence>
<dbReference type="GO" id="GO:0015288">
    <property type="term" value="F:porin activity"/>
    <property type="evidence" value="ECO:0007669"/>
    <property type="project" value="UniProtKB-KW"/>
</dbReference>
<reference evidence="18 19" key="1">
    <citation type="submission" date="2019-10" db="EMBL/GenBank/DDBJ databases">
        <authorList>
            <person name="Dong K."/>
        </authorList>
    </citation>
    <scope>NUCLEOTIDE SEQUENCE [LARGE SCALE GENOMIC DNA]</scope>
    <source>
        <strain evidence="19">dk4302</strain>
    </source>
</reference>
<evidence type="ECO:0000256" key="13">
    <source>
        <dbReference type="ARBA" id="ARBA00023237"/>
    </source>
</evidence>
<dbReference type="Pfam" id="PF02563">
    <property type="entry name" value="Poly_export"/>
    <property type="match status" value="1"/>
</dbReference>
<name>A0A5Q0QEH5_9SPHI</name>
<evidence type="ECO:0000256" key="6">
    <source>
        <dbReference type="ARBA" id="ARBA00022692"/>
    </source>
</evidence>
<keyword evidence="4" id="KW-1134">Transmembrane beta strand</keyword>
<comment type="subcellular location">
    <subcellularLocation>
        <location evidence="1">Cell outer membrane</location>
        <topology evidence="1">Multi-pass membrane protein</topology>
    </subcellularLocation>
</comment>
<keyword evidence="6 15" id="KW-0812">Transmembrane</keyword>
<keyword evidence="8" id="KW-0625">Polysaccharide transport</keyword>
<evidence type="ECO:0000256" key="9">
    <source>
        <dbReference type="ARBA" id="ARBA00023065"/>
    </source>
</evidence>
<dbReference type="InterPro" id="IPR049712">
    <property type="entry name" value="Poly_export"/>
</dbReference>
<evidence type="ECO:0000256" key="14">
    <source>
        <dbReference type="ARBA" id="ARBA00023288"/>
    </source>
</evidence>
<keyword evidence="5 18" id="KW-0762">Sugar transport</keyword>
<evidence type="ECO:0000256" key="1">
    <source>
        <dbReference type="ARBA" id="ARBA00004571"/>
    </source>
</evidence>
<keyword evidence="11 15" id="KW-0472">Membrane</keyword>
<dbReference type="GO" id="GO:0046930">
    <property type="term" value="C:pore complex"/>
    <property type="evidence" value="ECO:0007669"/>
    <property type="project" value="UniProtKB-KW"/>
</dbReference>
<feature type="domain" description="Polysaccharide export protein N-terminal" evidence="16">
    <location>
        <begin position="49"/>
        <end position="141"/>
    </location>
</feature>
<keyword evidence="10" id="KW-0626">Porin</keyword>
<dbReference type="InterPro" id="IPR054765">
    <property type="entry name" value="SLBB_dom"/>
</dbReference>
<keyword evidence="15" id="KW-1133">Transmembrane helix</keyword>
<comment type="similarity">
    <text evidence="2">Belongs to the BexD/CtrA/VexA family.</text>
</comment>
<evidence type="ECO:0000259" key="17">
    <source>
        <dbReference type="Pfam" id="PF22461"/>
    </source>
</evidence>
<evidence type="ECO:0000256" key="7">
    <source>
        <dbReference type="ARBA" id="ARBA00022729"/>
    </source>
</evidence>
<dbReference type="PANTHER" id="PTHR33619">
    <property type="entry name" value="POLYSACCHARIDE EXPORT PROTEIN GFCE-RELATED"/>
    <property type="match status" value="1"/>
</dbReference>
<keyword evidence="19" id="KW-1185">Reference proteome</keyword>
<evidence type="ECO:0000313" key="19">
    <source>
        <dbReference type="Proteomes" id="UP000326921"/>
    </source>
</evidence>
<keyword evidence="9" id="KW-0406">Ion transport</keyword>
<evidence type="ECO:0000256" key="15">
    <source>
        <dbReference type="SAM" id="Phobius"/>
    </source>
</evidence>
<dbReference type="InterPro" id="IPR003715">
    <property type="entry name" value="Poly_export_N"/>
</dbReference>
<dbReference type="KEGG" id="sphe:GFH32_17170"/>
<dbReference type="AlphaFoldDB" id="A0A5Q0QEH5"/>
<sequence>MYNRIFGGCLSMIVVSFLFFTSCASKRDIIYFQPDSTLLNSSYELNAPKLQPGDILAISVTADDIRATQPFNQISPYQGASGTIQPTNPFIPTYTIDINGEIDFPKLGVVKLAGMTRTEAINFLRKEISRFIVSPGISITVRNFKVSVLGEVTRPGVFTIENDRITILEALGLAGDLTIYGKRNNILVIRELEGLKKEYRIDLTKRESLNSPVYYLSQNDVIYIEPNGARVQTSKYTQNTSVFVSVVGLIITVISVITRN</sequence>
<dbReference type="PROSITE" id="PS51257">
    <property type="entry name" value="PROKAR_LIPOPROTEIN"/>
    <property type="match status" value="1"/>
</dbReference>
<dbReference type="Proteomes" id="UP000326921">
    <property type="component" value="Chromosome"/>
</dbReference>
<evidence type="ECO:0000256" key="8">
    <source>
        <dbReference type="ARBA" id="ARBA00023047"/>
    </source>
</evidence>
<dbReference type="Pfam" id="PF22461">
    <property type="entry name" value="SLBB_2"/>
    <property type="match status" value="1"/>
</dbReference>
<dbReference type="PANTHER" id="PTHR33619:SF3">
    <property type="entry name" value="POLYSACCHARIDE EXPORT PROTEIN GFCE-RELATED"/>
    <property type="match status" value="1"/>
</dbReference>
<dbReference type="Gene3D" id="3.10.560.10">
    <property type="entry name" value="Outer membrane lipoprotein wza domain like"/>
    <property type="match status" value="1"/>
</dbReference>
<keyword evidence="3" id="KW-0813">Transport</keyword>
<protein>
    <submittedName>
        <fullName evidence="18">Sugar transporter</fullName>
    </submittedName>
</protein>
<evidence type="ECO:0000256" key="4">
    <source>
        <dbReference type="ARBA" id="ARBA00022452"/>
    </source>
</evidence>
<dbReference type="GO" id="GO:0009279">
    <property type="term" value="C:cell outer membrane"/>
    <property type="evidence" value="ECO:0007669"/>
    <property type="project" value="UniProtKB-SubCell"/>
</dbReference>
<evidence type="ECO:0000313" key="18">
    <source>
        <dbReference type="EMBL" id="QGA27953.1"/>
    </source>
</evidence>
<keyword evidence="13" id="KW-0998">Cell outer membrane</keyword>